<feature type="domain" description="FAD-binding FR-type" evidence="3">
    <location>
        <begin position="2"/>
        <end position="107"/>
    </location>
</feature>
<dbReference type="InterPro" id="IPR000014">
    <property type="entry name" value="PAS"/>
</dbReference>
<dbReference type="Pfam" id="PF00175">
    <property type="entry name" value="NAD_binding_1"/>
    <property type="match status" value="1"/>
</dbReference>
<dbReference type="PANTHER" id="PTHR47354:SF5">
    <property type="entry name" value="PROTEIN RFBI"/>
    <property type="match status" value="1"/>
</dbReference>
<dbReference type="Gene3D" id="2.40.30.10">
    <property type="entry name" value="Translation factors"/>
    <property type="match status" value="1"/>
</dbReference>
<dbReference type="PRINTS" id="PR00410">
    <property type="entry name" value="PHEHYDRXLASE"/>
</dbReference>
<dbReference type="GO" id="GO:0016491">
    <property type="term" value="F:oxidoreductase activity"/>
    <property type="evidence" value="ECO:0007669"/>
    <property type="project" value="InterPro"/>
</dbReference>
<dbReference type="AlphaFoldDB" id="A0A1G1ZUK2"/>
<dbReference type="PROSITE" id="PS50112">
    <property type="entry name" value="PAS"/>
    <property type="match status" value="1"/>
</dbReference>
<gene>
    <name evidence="4" type="ORF">A3I24_00735</name>
</gene>
<dbReference type="InterPro" id="IPR050415">
    <property type="entry name" value="MRET"/>
</dbReference>
<name>A0A1G1ZUK2_9BACT</name>
<reference evidence="4 5" key="1">
    <citation type="journal article" date="2016" name="Nat. Commun.">
        <title>Thousands of microbial genomes shed light on interconnected biogeochemical processes in an aquifer system.</title>
        <authorList>
            <person name="Anantharaman K."/>
            <person name="Brown C.T."/>
            <person name="Hug L.A."/>
            <person name="Sharon I."/>
            <person name="Castelle C.J."/>
            <person name="Probst A.J."/>
            <person name="Thomas B.C."/>
            <person name="Singh A."/>
            <person name="Wilkins M.J."/>
            <person name="Karaoz U."/>
            <person name="Brodie E.L."/>
            <person name="Williams K.H."/>
            <person name="Hubbard S.S."/>
            <person name="Banfield J.F."/>
        </authorList>
    </citation>
    <scope>NUCLEOTIDE SEQUENCE [LARGE SCALE GENOMIC DNA]</scope>
</reference>
<comment type="caution">
    <text evidence="4">The sequence shown here is derived from an EMBL/GenBank/DDBJ whole genome shotgun (WGS) entry which is preliminary data.</text>
</comment>
<dbReference type="Proteomes" id="UP000177690">
    <property type="component" value="Unassembled WGS sequence"/>
</dbReference>
<feature type="domain" description="PAS" evidence="2">
    <location>
        <begin position="244"/>
        <end position="288"/>
    </location>
</feature>
<dbReference type="InterPro" id="IPR017927">
    <property type="entry name" value="FAD-bd_FR_type"/>
</dbReference>
<protein>
    <recommendedName>
        <fullName evidence="6">PAS domain-containing protein</fullName>
    </recommendedName>
</protein>
<dbReference type="SUPFAM" id="SSF63380">
    <property type="entry name" value="Riboflavin synthase domain-like"/>
    <property type="match status" value="1"/>
</dbReference>
<keyword evidence="1" id="KW-0472">Membrane</keyword>
<evidence type="ECO:0000313" key="4">
    <source>
        <dbReference type="EMBL" id="OGY68149.1"/>
    </source>
</evidence>
<organism evidence="4 5">
    <name type="scientific">Candidatus Harrisonbacteria bacterium RIFCSPLOWO2_02_FULL_41_13b</name>
    <dbReference type="NCBI Taxonomy" id="1798409"/>
    <lineage>
        <taxon>Bacteria</taxon>
        <taxon>Candidatus Harrisoniibacteriota</taxon>
    </lineage>
</organism>
<keyword evidence="1" id="KW-1133">Transmembrane helix</keyword>
<dbReference type="InterPro" id="IPR039261">
    <property type="entry name" value="FNR_nucleotide-bd"/>
</dbReference>
<accession>A0A1G1ZUK2</accession>
<evidence type="ECO:0000259" key="3">
    <source>
        <dbReference type="PROSITE" id="PS51384"/>
    </source>
</evidence>
<dbReference type="CDD" id="cd00130">
    <property type="entry name" value="PAS"/>
    <property type="match status" value="1"/>
</dbReference>
<dbReference type="PANTHER" id="PTHR47354">
    <property type="entry name" value="NADH OXIDOREDUCTASE HCR"/>
    <property type="match status" value="1"/>
</dbReference>
<evidence type="ECO:0000313" key="5">
    <source>
        <dbReference type="Proteomes" id="UP000177690"/>
    </source>
</evidence>
<dbReference type="InterPro" id="IPR001433">
    <property type="entry name" value="OxRdtase_FAD/NAD-bd"/>
</dbReference>
<dbReference type="SUPFAM" id="SSF55785">
    <property type="entry name" value="PYP-like sensor domain (PAS domain)"/>
    <property type="match status" value="1"/>
</dbReference>
<dbReference type="InterPro" id="IPR035965">
    <property type="entry name" value="PAS-like_dom_sf"/>
</dbReference>
<sequence>MEKFFNAVIVDRKEIAEDTYEIIFELNCENFYFVPGQYVWVVLPELQYPDERGNRRPFSILSRFKGKNNQISCAFRKSGSGFKQTLISMPIGSALRIDGPFGFCTLPQDEATPIVFIVGGVGITSVLTMIRYATINKSSRRIILLYVNRDSKRAVYLDELENLQQENKIFTLISYFGDLTSDLIFNNTKDIANPIWYVFGPEALVFAVGEMLIKNNIHPDKIKTEEFRLSASPFYQKNIEVIKTAKGLKMALDNAFNHIIVTDSEGKIVYANHGAEIITGYSIKEMLSSTPRLWGGLMSGDFYKSLWKIIKEDVKTFEGEFTNRKKSGDIYIARVKISPFFNPKNNNL</sequence>
<dbReference type="SUPFAM" id="SSF52343">
    <property type="entry name" value="Ferredoxin reductase-like, C-terminal NADP-linked domain"/>
    <property type="match status" value="1"/>
</dbReference>
<evidence type="ECO:0000256" key="1">
    <source>
        <dbReference type="SAM" id="Phobius"/>
    </source>
</evidence>
<keyword evidence="1" id="KW-0812">Transmembrane</keyword>
<dbReference type="GO" id="GO:0006355">
    <property type="term" value="P:regulation of DNA-templated transcription"/>
    <property type="evidence" value="ECO:0007669"/>
    <property type="project" value="InterPro"/>
</dbReference>
<dbReference type="STRING" id="1798409.A3I24_00735"/>
<dbReference type="EMBL" id="MHJL01000006">
    <property type="protein sequence ID" value="OGY68149.1"/>
    <property type="molecule type" value="Genomic_DNA"/>
</dbReference>
<evidence type="ECO:0008006" key="6">
    <source>
        <dbReference type="Google" id="ProtNLM"/>
    </source>
</evidence>
<feature type="non-terminal residue" evidence="4">
    <location>
        <position position="348"/>
    </location>
</feature>
<dbReference type="PROSITE" id="PS51384">
    <property type="entry name" value="FAD_FR"/>
    <property type="match status" value="1"/>
</dbReference>
<dbReference type="NCBIfam" id="TIGR00229">
    <property type="entry name" value="sensory_box"/>
    <property type="match status" value="1"/>
</dbReference>
<dbReference type="Pfam" id="PF00989">
    <property type="entry name" value="PAS"/>
    <property type="match status" value="1"/>
</dbReference>
<dbReference type="CDD" id="cd00322">
    <property type="entry name" value="FNR_like"/>
    <property type="match status" value="1"/>
</dbReference>
<dbReference type="Gene3D" id="3.30.450.20">
    <property type="entry name" value="PAS domain"/>
    <property type="match status" value="1"/>
</dbReference>
<proteinExistence type="predicted"/>
<feature type="transmembrane region" description="Helical" evidence="1">
    <location>
        <begin position="114"/>
        <end position="133"/>
    </location>
</feature>
<dbReference type="InterPro" id="IPR017938">
    <property type="entry name" value="Riboflavin_synthase-like_b-brl"/>
</dbReference>
<dbReference type="InterPro" id="IPR013767">
    <property type="entry name" value="PAS_fold"/>
</dbReference>
<dbReference type="Gene3D" id="3.40.50.80">
    <property type="entry name" value="Nucleotide-binding domain of ferredoxin-NADP reductase (FNR) module"/>
    <property type="match status" value="1"/>
</dbReference>
<evidence type="ECO:0000259" key="2">
    <source>
        <dbReference type="PROSITE" id="PS50112"/>
    </source>
</evidence>